<dbReference type="GO" id="GO:0006364">
    <property type="term" value="P:rRNA processing"/>
    <property type="evidence" value="ECO:0007669"/>
    <property type="project" value="TreeGrafter"/>
</dbReference>
<keyword evidence="4" id="KW-0255">Endonuclease</keyword>
<keyword evidence="6" id="KW-0460">Magnesium</keyword>
<comment type="cofactor">
    <cofactor evidence="1">
        <name>Mg(2+)</name>
        <dbReference type="ChEBI" id="CHEBI:18420"/>
    </cofactor>
</comment>
<dbReference type="GO" id="GO:0046872">
    <property type="term" value="F:metal ion binding"/>
    <property type="evidence" value="ECO:0007669"/>
    <property type="project" value="UniProtKB-KW"/>
</dbReference>
<dbReference type="EMBL" id="LAZR01066470">
    <property type="protein sequence ID" value="KKK53501.1"/>
    <property type="molecule type" value="Genomic_DNA"/>
</dbReference>
<feature type="non-terminal residue" evidence="9">
    <location>
        <position position="1"/>
    </location>
</feature>
<dbReference type="Pfam" id="PF10150">
    <property type="entry name" value="RNase_E_G"/>
    <property type="match status" value="2"/>
</dbReference>
<evidence type="ECO:0000256" key="7">
    <source>
        <dbReference type="ARBA" id="ARBA00022884"/>
    </source>
</evidence>
<comment type="caution">
    <text evidence="9">The sequence shown here is derived from an EMBL/GenBank/DDBJ whole genome shotgun (WGS) entry which is preliminary data.</text>
</comment>
<dbReference type="GO" id="GO:0005737">
    <property type="term" value="C:cytoplasm"/>
    <property type="evidence" value="ECO:0007669"/>
    <property type="project" value="TreeGrafter"/>
</dbReference>
<evidence type="ECO:0000256" key="5">
    <source>
        <dbReference type="ARBA" id="ARBA00022801"/>
    </source>
</evidence>
<feature type="domain" description="RNA-binding protein AU-1/Ribonuclease E/G" evidence="8">
    <location>
        <begin position="97"/>
        <end position="218"/>
    </location>
</feature>
<dbReference type="GO" id="GO:0004519">
    <property type="term" value="F:endonuclease activity"/>
    <property type="evidence" value="ECO:0007669"/>
    <property type="project" value="UniProtKB-KW"/>
</dbReference>
<dbReference type="PANTHER" id="PTHR30001">
    <property type="entry name" value="RIBONUCLEASE"/>
    <property type="match status" value="1"/>
</dbReference>
<evidence type="ECO:0000256" key="6">
    <source>
        <dbReference type="ARBA" id="ARBA00022842"/>
    </source>
</evidence>
<dbReference type="InterPro" id="IPR019307">
    <property type="entry name" value="RNA-bd_AU-1/RNase_E/G"/>
</dbReference>
<sequence length="233" mass="24893">YNVSRAIRDDDRRESLLALVHDTAGPPADLGIILRSAAAEGGDDEITEDIAATLELATAILADKGAQPELLLDGPDPHALAWAEWPNPDSLMTRDGSFEDEGVLGMIEALGRPEVALTGGAWISIEPTRAMVTVDVNTGADTSLAAGLKANIAAIRALPAQLRCRGLGGQVTIDLAPMAKKERKVLEQVMRAAFRADRVDTVLAGWTPLGCYELQRKRERLPLAQLIDPSDLS</sequence>
<reference evidence="9" key="1">
    <citation type="journal article" date="2015" name="Nature">
        <title>Complex archaea that bridge the gap between prokaryotes and eukaryotes.</title>
        <authorList>
            <person name="Spang A."/>
            <person name="Saw J.H."/>
            <person name="Jorgensen S.L."/>
            <person name="Zaremba-Niedzwiedzka K."/>
            <person name="Martijn J."/>
            <person name="Lind A.E."/>
            <person name="van Eijk R."/>
            <person name="Schleper C."/>
            <person name="Guy L."/>
            <person name="Ettema T.J."/>
        </authorList>
    </citation>
    <scope>NUCLEOTIDE SEQUENCE</scope>
</reference>
<name>A0A0F8YZZ6_9ZZZZ</name>
<evidence type="ECO:0000256" key="2">
    <source>
        <dbReference type="ARBA" id="ARBA00022722"/>
    </source>
</evidence>
<keyword evidence="3" id="KW-0479">Metal-binding</keyword>
<dbReference type="GO" id="GO:0004540">
    <property type="term" value="F:RNA nuclease activity"/>
    <property type="evidence" value="ECO:0007669"/>
    <property type="project" value="InterPro"/>
</dbReference>
<dbReference type="GO" id="GO:0016787">
    <property type="term" value="F:hydrolase activity"/>
    <property type="evidence" value="ECO:0007669"/>
    <property type="project" value="UniProtKB-KW"/>
</dbReference>
<evidence type="ECO:0000256" key="1">
    <source>
        <dbReference type="ARBA" id="ARBA00001946"/>
    </source>
</evidence>
<gene>
    <name evidence="9" type="ORF">LCGC14_3094150</name>
</gene>
<dbReference type="InterPro" id="IPR004659">
    <property type="entry name" value="RNase_E/G"/>
</dbReference>
<proteinExistence type="predicted"/>
<organism evidence="9">
    <name type="scientific">marine sediment metagenome</name>
    <dbReference type="NCBI Taxonomy" id="412755"/>
    <lineage>
        <taxon>unclassified sequences</taxon>
        <taxon>metagenomes</taxon>
        <taxon>ecological metagenomes</taxon>
    </lineage>
</organism>
<evidence type="ECO:0000256" key="4">
    <source>
        <dbReference type="ARBA" id="ARBA00022759"/>
    </source>
</evidence>
<dbReference type="PANTHER" id="PTHR30001:SF1">
    <property type="entry name" value="RIBONUCLEASE E_G-LIKE PROTEIN, CHLOROPLASTIC"/>
    <property type="match status" value="1"/>
</dbReference>
<keyword evidence="5" id="KW-0378">Hydrolase</keyword>
<dbReference type="AlphaFoldDB" id="A0A0F8YZZ6"/>
<feature type="domain" description="RNA-binding protein AU-1/Ribonuclease E/G" evidence="8">
    <location>
        <begin position="2"/>
        <end position="75"/>
    </location>
</feature>
<evidence type="ECO:0000313" key="9">
    <source>
        <dbReference type="EMBL" id="KKK53501.1"/>
    </source>
</evidence>
<accession>A0A0F8YZZ6</accession>
<evidence type="ECO:0000259" key="8">
    <source>
        <dbReference type="Pfam" id="PF10150"/>
    </source>
</evidence>
<keyword evidence="7" id="KW-0694">RNA-binding</keyword>
<keyword evidence="2" id="KW-0540">Nuclease</keyword>
<protein>
    <recommendedName>
        <fullName evidence="8">RNA-binding protein AU-1/Ribonuclease E/G domain-containing protein</fullName>
    </recommendedName>
</protein>
<evidence type="ECO:0000256" key="3">
    <source>
        <dbReference type="ARBA" id="ARBA00022723"/>
    </source>
</evidence>
<dbReference type="GO" id="GO:0003723">
    <property type="term" value="F:RNA binding"/>
    <property type="evidence" value="ECO:0007669"/>
    <property type="project" value="UniProtKB-KW"/>
</dbReference>